<dbReference type="AlphaFoldDB" id="A0A364K5Q6"/>
<reference evidence="2 3" key="2">
    <citation type="submission" date="2018-06" db="EMBL/GenBank/DDBJ databases">
        <authorList>
            <person name="Zhirakovskaya E."/>
        </authorList>
    </citation>
    <scope>NUCLEOTIDE SEQUENCE [LARGE SCALE GENOMIC DNA]</scope>
    <source>
        <strain evidence="2 3">FBKL4.011</strain>
    </source>
</reference>
<reference evidence="2 3" key="1">
    <citation type="submission" date="2018-06" db="EMBL/GenBank/DDBJ databases">
        <title>Thermoflavimicrobium daqus sp. nov., a thermophilic microbe isolated from Moutai-flavour Daqu.</title>
        <authorList>
            <person name="Wang X."/>
            <person name="Zhou H."/>
        </authorList>
    </citation>
    <scope>NUCLEOTIDE SEQUENCE [LARGE SCALE GENOMIC DNA]</scope>
    <source>
        <strain evidence="2 3">FBKL4.011</strain>
    </source>
</reference>
<dbReference type="RefSeq" id="WP_113658231.1">
    <property type="nucleotide sequence ID" value="NZ_KZ845665.1"/>
</dbReference>
<feature type="transmembrane region" description="Helical" evidence="1">
    <location>
        <begin position="142"/>
        <end position="162"/>
    </location>
</feature>
<keyword evidence="3" id="KW-1185">Reference proteome</keyword>
<dbReference type="OrthoDB" id="2867550at2"/>
<evidence type="ECO:0000256" key="1">
    <source>
        <dbReference type="SAM" id="Phobius"/>
    </source>
</evidence>
<protein>
    <recommendedName>
        <fullName evidence="4">DUF1700 domain-containing protein</fullName>
    </recommendedName>
</protein>
<feature type="transmembrane region" description="Helical" evidence="1">
    <location>
        <begin position="82"/>
        <end position="106"/>
    </location>
</feature>
<keyword evidence="1" id="KW-1133">Transmembrane helix</keyword>
<dbReference type="EMBL" id="QJKK01000003">
    <property type="protein sequence ID" value="RAL25617.1"/>
    <property type="molecule type" value="Genomic_DNA"/>
</dbReference>
<evidence type="ECO:0008006" key="4">
    <source>
        <dbReference type="Google" id="ProtNLM"/>
    </source>
</evidence>
<evidence type="ECO:0000313" key="2">
    <source>
        <dbReference type="EMBL" id="RAL25617.1"/>
    </source>
</evidence>
<organism evidence="2 3">
    <name type="scientific">Thermoflavimicrobium daqui</name>
    <dbReference type="NCBI Taxonomy" id="2137476"/>
    <lineage>
        <taxon>Bacteria</taxon>
        <taxon>Bacillati</taxon>
        <taxon>Bacillota</taxon>
        <taxon>Bacilli</taxon>
        <taxon>Bacillales</taxon>
        <taxon>Thermoactinomycetaceae</taxon>
        <taxon>Thermoflavimicrobium</taxon>
    </lineage>
</organism>
<feature type="transmembrane region" description="Helical" evidence="1">
    <location>
        <begin position="113"/>
        <end position="136"/>
    </location>
</feature>
<keyword evidence="1" id="KW-0472">Membrane</keyword>
<proteinExistence type="predicted"/>
<dbReference type="Pfam" id="PF22564">
    <property type="entry name" value="HAAS"/>
    <property type="match status" value="1"/>
</dbReference>
<evidence type="ECO:0000313" key="3">
    <source>
        <dbReference type="Proteomes" id="UP000251213"/>
    </source>
</evidence>
<accession>A0A364K5Q6</accession>
<comment type="caution">
    <text evidence="2">The sequence shown here is derived from an EMBL/GenBank/DDBJ whole genome shotgun (WGS) entry which is preliminary data.</text>
</comment>
<gene>
    <name evidence="2" type="ORF">DL897_05940</name>
</gene>
<dbReference type="Proteomes" id="UP000251213">
    <property type="component" value="Unassembled WGS sequence"/>
</dbReference>
<sequence length="191" mass="20959">MSPKVRSFLEAFEKHLRNLPSTEKADILKEIESHILLGLEHGQSESEILQRLGDPKVLATGYTGEYFLQQKSKSPKLFFKKLLFFASLGFFSPIVVTFLGGVSFAFGVATIALAIATILSAVGIDSIAGVSIGAHFGPSYQITGWAAIPIFIITMIITGLIAKSCWTALRKYFASISSRYRNLVPKKEFHA</sequence>
<keyword evidence="1" id="KW-0812">Transmembrane</keyword>
<name>A0A364K5Q6_9BACL</name>